<dbReference type="Pfam" id="PF00571">
    <property type="entry name" value="CBS"/>
    <property type="match status" value="2"/>
</dbReference>
<dbReference type="PROSITE" id="PS51371">
    <property type="entry name" value="CBS"/>
    <property type="match status" value="2"/>
</dbReference>
<dbReference type="SUPFAM" id="SSF54631">
    <property type="entry name" value="CBS-domain pair"/>
    <property type="match status" value="1"/>
</dbReference>
<feature type="domain" description="CBS" evidence="3">
    <location>
        <begin position="150"/>
        <end position="208"/>
    </location>
</feature>
<dbReference type="CDD" id="cd02205">
    <property type="entry name" value="CBS_pair_SF"/>
    <property type="match status" value="1"/>
</dbReference>
<dbReference type="PANTHER" id="PTHR43080">
    <property type="entry name" value="CBS DOMAIN-CONTAINING PROTEIN CBSX3, MITOCHONDRIAL"/>
    <property type="match status" value="1"/>
</dbReference>
<evidence type="ECO:0000313" key="4">
    <source>
        <dbReference type="EMBL" id="QHI99886.1"/>
    </source>
</evidence>
<evidence type="ECO:0000259" key="3">
    <source>
        <dbReference type="PROSITE" id="PS51371"/>
    </source>
</evidence>
<dbReference type="RefSeq" id="WP_160553697.1">
    <property type="nucleotide sequence ID" value="NZ_CP047650.1"/>
</dbReference>
<protein>
    <submittedName>
        <fullName evidence="4">CBS domain-containing protein</fullName>
    </submittedName>
</protein>
<sequence length="210" mass="22297">MFHVYGVGGRLYSGGAENLPVVPVQRIERLASVQQFMVDERPPEEPESLAATPAPPRSTLANDAVAAYGQAANPTLAPKRLPRLTSQVMTTTVVTVQADATLAEAAAWMLREHVGQAPVIDERQQLVGLLTRAQLLAAGADLEMSVREVMVSPVPAALPDTEVHLIAKVLLQADLPGLPVVDAEGGLSGFISRGDLLRVMADEPALEVWA</sequence>
<organism evidence="4 5">
    <name type="scientific">Xylophilus rhododendri</name>
    <dbReference type="NCBI Taxonomy" id="2697032"/>
    <lineage>
        <taxon>Bacteria</taxon>
        <taxon>Pseudomonadati</taxon>
        <taxon>Pseudomonadota</taxon>
        <taxon>Betaproteobacteria</taxon>
        <taxon>Burkholderiales</taxon>
        <taxon>Xylophilus</taxon>
    </lineage>
</organism>
<dbReference type="PANTHER" id="PTHR43080:SF2">
    <property type="entry name" value="CBS DOMAIN-CONTAINING PROTEIN"/>
    <property type="match status" value="1"/>
</dbReference>
<feature type="domain" description="CBS" evidence="3">
    <location>
        <begin position="89"/>
        <end position="146"/>
    </location>
</feature>
<dbReference type="InterPro" id="IPR046342">
    <property type="entry name" value="CBS_dom_sf"/>
</dbReference>
<evidence type="ECO:0000313" key="5">
    <source>
        <dbReference type="Proteomes" id="UP000464787"/>
    </source>
</evidence>
<dbReference type="InterPro" id="IPR000644">
    <property type="entry name" value="CBS_dom"/>
</dbReference>
<keyword evidence="5" id="KW-1185">Reference proteome</keyword>
<evidence type="ECO:0000256" key="2">
    <source>
        <dbReference type="PROSITE-ProRule" id="PRU00703"/>
    </source>
</evidence>
<dbReference type="KEGG" id="xyk:GT347_19005"/>
<gene>
    <name evidence="4" type="ORF">GT347_19005</name>
</gene>
<evidence type="ECO:0000256" key="1">
    <source>
        <dbReference type="ARBA" id="ARBA00023122"/>
    </source>
</evidence>
<dbReference type="Proteomes" id="UP000464787">
    <property type="component" value="Chromosome"/>
</dbReference>
<dbReference type="SMART" id="SM00116">
    <property type="entry name" value="CBS"/>
    <property type="match status" value="2"/>
</dbReference>
<dbReference type="EMBL" id="CP047650">
    <property type="protein sequence ID" value="QHI99886.1"/>
    <property type="molecule type" value="Genomic_DNA"/>
</dbReference>
<dbReference type="Gene3D" id="3.10.580.10">
    <property type="entry name" value="CBS-domain"/>
    <property type="match status" value="1"/>
</dbReference>
<dbReference type="AlphaFoldDB" id="A0A857J7Q3"/>
<proteinExistence type="predicted"/>
<name>A0A857J7Q3_9BURK</name>
<reference evidence="4 5" key="1">
    <citation type="submission" date="2020-01" db="EMBL/GenBank/DDBJ databases">
        <title>Genome sequencing of strain KACC 21265.</title>
        <authorList>
            <person name="Heo J."/>
            <person name="Kim S.-J."/>
            <person name="Kim J.-S."/>
            <person name="Hong S.-B."/>
            <person name="Kwon S.-W."/>
        </authorList>
    </citation>
    <scope>NUCLEOTIDE SEQUENCE [LARGE SCALE GENOMIC DNA]</scope>
    <source>
        <strain evidence="4 5">KACC 21265</strain>
    </source>
</reference>
<accession>A0A857J7Q3</accession>
<keyword evidence="1 2" id="KW-0129">CBS domain</keyword>
<dbReference type="InterPro" id="IPR051257">
    <property type="entry name" value="Diverse_CBS-Domain"/>
</dbReference>